<dbReference type="InterPro" id="IPR056637">
    <property type="entry name" value="DUF7735"/>
</dbReference>
<organism evidence="3 4">
    <name type="scientific">Corynascus novoguineensis</name>
    <dbReference type="NCBI Taxonomy" id="1126955"/>
    <lineage>
        <taxon>Eukaryota</taxon>
        <taxon>Fungi</taxon>
        <taxon>Dikarya</taxon>
        <taxon>Ascomycota</taxon>
        <taxon>Pezizomycotina</taxon>
        <taxon>Sordariomycetes</taxon>
        <taxon>Sordariomycetidae</taxon>
        <taxon>Sordariales</taxon>
        <taxon>Chaetomiaceae</taxon>
        <taxon>Corynascus</taxon>
    </lineage>
</organism>
<sequence>MPYLSVPVPSGELQKVYESFGDSLIETCLTSGTYASPCAFPDKSRWCGFTTAVPASLLPDYTAYARNASSWWVANSASVVRIASECPIMWYQASNFGVLGGAVFLNHTLINAECYAEANPTVTESTTGPAATPGQGTGESNEPVSTSNTQPTETSSSSNLGGKALTVPSMPFMVAIISILTSFATE</sequence>
<protein>
    <recommendedName>
        <fullName evidence="2">DUF7735 domain-containing protein</fullName>
    </recommendedName>
</protein>
<feature type="domain" description="DUF7735" evidence="2">
    <location>
        <begin position="2"/>
        <end position="123"/>
    </location>
</feature>
<dbReference type="EMBL" id="MU857640">
    <property type="protein sequence ID" value="KAK4248269.1"/>
    <property type="molecule type" value="Genomic_DNA"/>
</dbReference>
<evidence type="ECO:0000313" key="4">
    <source>
        <dbReference type="Proteomes" id="UP001303647"/>
    </source>
</evidence>
<dbReference type="AlphaFoldDB" id="A0AAN7HRA6"/>
<accession>A0AAN7HRA6</accession>
<dbReference type="Proteomes" id="UP001303647">
    <property type="component" value="Unassembled WGS sequence"/>
</dbReference>
<feature type="compositionally biased region" description="Polar residues" evidence="1">
    <location>
        <begin position="139"/>
        <end position="160"/>
    </location>
</feature>
<evidence type="ECO:0000259" key="2">
    <source>
        <dbReference type="Pfam" id="PF24870"/>
    </source>
</evidence>
<dbReference type="Pfam" id="PF24870">
    <property type="entry name" value="DUF7735"/>
    <property type="match status" value="1"/>
</dbReference>
<gene>
    <name evidence="3" type="ORF">C7999DRAFT_31325</name>
</gene>
<keyword evidence="4" id="KW-1185">Reference proteome</keyword>
<name>A0AAN7HRA6_9PEZI</name>
<evidence type="ECO:0000256" key="1">
    <source>
        <dbReference type="SAM" id="MobiDB-lite"/>
    </source>
</evidence>
<proteinExistence type="predicted"/>
<reference evidence="3" key="1">
    <citation type="journal article" date="2023" name="Mol. Phylogenet. Evol.">
        <title>Genome-scale phylogeny and comparative genomics of the fungal order Sordariales.</title>
        <authorList>
            <person name="Hensen N."/>
            <person name="Bonometti L."/>
            <person name="Westerberg I."/>
            <person name="Brannstrom I.O."/>
            <person name="Guillou S."/>
            <person name="Cros-Aarteil S."/>
            <person name="Calhoun S."/>
            <person name="Haridas S."/>
            <person name="Kuo A."/>
            <person name="Mondo S."/>
            <person name="Pangilinan J."/>
            <person name="Riley R."/>
            <person name="LaButti K."/>
            <person name="Andreopoulos B."/>
            <person name="Lipzen A."/>
            <person name="Chen C."/>
            <person name="Yan M."/>
            <person name="Daum C."/>
            <person name="Ng V."/>
            <person name="Clum A."/>
            <person name="Steindorff A."/>
            <person name="Ohm R.A."/>
            <person name="Martin F."/>
            <person name="Silar P."/>
            <person name="Natvig D.O."/>
            <person name="Lalanne C."/>
            <person name="Gautier V."/>
            <person name="Ament-Velasquez S.L."/>
            <person name="Kruys A."/>
            <person name="Hutchinson M.I."/>
            <person name="Powell A.J."/>
            <person name="Barry K."/>
            <person name="Miller A.N."/>
            <person name="Grigoriev I.V."/>
            <person name="Debuchy R."/>
            <person name="Gladieux P."/>
            <person name="Hiltunen Thoren M."/>
            <person name="Johannesson H."/>
        </authorList>
    </citation>
    <scope>NUCLEOTIDE SEQUENCE</scope>
    <source>
        <strain evidence="3">CBS 359.72</strain>
    </source>
</reference>
<reference evidence="3" key="2">
    <citation type="submission" date="2023-05" db="EMBL/GenBank/DDBJ databases">
        <authorList>
            <consortium name="Lawrence Berkeley National Laboratory"/>
            <person name="Steindorff A."/>
            <person name="Hensen N."/>
            <person name="Bonometti L."/>
            <person name="Westerberg I."/>
            <person name="Brannstrom I.O."/>
            <person name="Guillou S."/>
            <person name="Cros-Aarteil S."/>
            <person name="Calhoun S."/>
            <person name="Haridas S."/>
            <person name="Kuo A."/>
            <person name="Mondo S."/>
            <person name="Pangilinan J."/>
            <person name="Riley R."/>
            <person name="Labutti K."/>
            <person name="Andreopoulos B."/>
            <person name="Lipzen A."/>
            <person name="Chen C."/>
            <person name="Yanf M."/>
            <person name="Daum C."/>
            <person name="Ng V."/>
            <person name="Clum A."/>
            <person name="Ohm R."/>
            <person name="Martin F."/>
            <person name="Silar P."/>
            <person name="Natvig D."/>
            <person name="Lalanne C."/>
            <person name="Gautier V."/>
            <person name="Ament-Velasquez S.L."/>
            <person name="Kruys A."/>
            <person name="Hutchinson M.I."/>
            <person name="Powell A.J."/>
            <person name="Barry K."/>
            <person name="Miller A.N."/>
            <person name="Grigoriev I.V."/>
            <person name="Debuchy R."/>
            <person name="Gladieux P."/>
            <person name="Thoren M.H."/>
            <person name="Johannesson H."/>
        </authorList>
    </citation>
    <scope>NUCLEOTIDE SEQUENCE</scope>
    <source>
        <strain evidence="3">CBS 359.72</strain>
    </source>
</reference>
<evidence type="ECO:0000313" key="3">
    <source>
        <dbReference type="EMBL" id="KAK4248269.1"/>
    </source>
</evidence>
<comment type="caution">
    <text evidence="3">The sequence shown here is derived from an EMBL/GenBank/DDBJ whole genome shotgun (WGS) entry which is preliminary data.</text>
</comment>
<feature type="region of interest" description="Disordered" evidence="1">
    <location>
        <begin position="121"/>
        <end position="161"/>
    </location>
</feature>